<dbReference type="RefSeq" id="WP_115345491.1">
    <property type="nucleotide sequence ID" value="NZ_UGPG01000001.1"/>
</dbReference>
<gene>
    <name evidence="1" type="ORF">NCTC10815_00152</name>
</gene>
<evidence type="ECO:0000313" key="1">
    <source>
        <dbReference type="EMBL" id="STY42904.1"/>
    </source>
</evidence>
<dbReference type="AlphaFoldDB" id="A0A378MAQ4"/>
<protein>
    <submittedName>
        <fullName evidence="1">Uncharacterized protein</fullName>
    </submittedName>
</protein>
<name>A0A378MAQ4_LISGR</name>
<dbReference type="EMBL" id="UGPG01000001">
    <property type="protein sequence ID" value="STY42904.1"/>
    <property type="molecule type" value="Genomic_DNA"/>
</dbReference>
<proteinExistence type="predicted"/>
<evidence type="ECO:0000313" key="2">
    <source>
        <dbReference type="Proteomes" id="UP000254879"/>
    </source>
</evidence>
<organism evidence="1 2">
    <name type="scientific">Listeria grayi</name>
    <name type="common">Listeria murrayi</name>
    <dbReference type="NCBI Taxonomy" id="1641"/>
    <lineage>
        <taxon>Bacteria</taxon>
        <taxon>Bacillati</taxon>
        <taxon>Bacillota</taxon>
        <taxon>Bacilli</taxon>
        <taxon>Bacillales</taxon>
        <taxon>Listeriaceae</taxon>
        <taxon>Listeria</taxon>
    </lineage>
</organism>
<reference evidence="1 2" key="1">
    <citation type="submission" date="2018-06" db="EMBL/GenBank/DDBJ databases">
        <authorList>
            <consortium name="Pathogen Informatics"/>
            <person name="Doyle S."/>
        </authorList>
    </citation>
    <scope>NUCLEOTIDE SEQUENCE [LARGE SCALE GENOMIC DNA]</scope>
    <source>
        <strain evidence="2">NCTC 10815</strain>
    </source>
</reference>
<sequence>MIAGKYHPLSKDERLKKTTHLEANTVLEQTFSERMTSIYLIETLLGQYIAYKVKAEKQLNRKNNYHLLNDHLLLLVNEEGAFVLNNPSLVKLLQIERLTESYIKKGIFYEKTEDILLADTKYGNYQLFLKEEQNFTPLKVETSWNEEYIIQQQGRMYLVKQGSIFLHHDYNNFDEVLIEKVIATEDNIEICTSLFDKIYLEDEQQTKQIFMEESESGSFILDVAKEEVEIAKIYSFLGLKGEQPYRIDFSIQGLGDLTKGTFVSYQGKPQFITTSFSEYCQSHYQIEIQGTVFAKTLQVENQHLMLCTPERWSHFSHVVFKKDEQLTFRKMQSKAEQTYMCELPKHFHNELQVGQTIIDVYLGYIEKDKLTLFRLLLEKETDGSRYPYLFEEKENSKKAFYINETNEVKILVADIEEYYTFLQEHAKKR</sequence>
<dbReference type="Proteomes" id="UP000254879">
    <property type="component" value="Unassembled WGS sequence"/>
</dbReference>
<accession>A0A378MAQ4</accession>